<evidence type="ECO:0000313" key="1">
    <source>
        <dbReference type="EMBL" id="RWS11562.1"/>
    </source>
</evidence>
<gene>
    <name evidence="1" type="ORF">B4U79_03337</name>
    <name evidence="2" type="ORF">B4U79_10798</name>
</gene>
<evidence type="ECO:0000313" key="2">
    <source>
        <dbReference type="EMBL" id="RWS12035.1"/>
    </source>
</evidence>
<dbReference type="EMBL" id="NCKU01001655">
    <property type="protein sequence ID" value="RWS11562.1"/>
    <property type="molecule type" value="Genomic_DNA"/>
</dbReference>
<name>A0A3S3Q1B2_9ACAR</name>
<reference evidence="2 3" key="1">
    <citation type="journal article" date="2018" name="Gigascience">
        <title>Genomes of trombidid mites reveal novel predicted allergens and laterally-transferred genes associated with secondary metabolism.</title>
        <authorList>
            <person name="Dong X."/>
            <person name="Chaisiri K."/>
            <person name="Xia D."/>
            <person name="Armstrong S.D."/>
            <person name="Fang Y."/>
            <person name="Donnelly M.J."/>
            <person name="Kadowaki T."/>
            <person name="McGarry J.W."/>
            <person name="Darby A.C."/>
            <person name="Makepeace B.L."/>
        </authorList>
    </citation>
    <scope>NUCLEOTIDE SEQUENCE [LARGE SCALE GENOMIC DNA]</scope>
    <source>
        <strain evidence="2">UoL-WK</strain>
    </source>
</reference>
<reference evidence="2" key="2">
    <citation type="submission" date="2018-11" db="EMBL/GenBank/DDBJ databases">
        <title>Trombidioid mite genomics.</title>
        <authorList>
            <person name="Dong X."/>
        </authorList>
    </citation>
    <scope>NUCLEOTIDE SEQUENCE</scope>
    <source>
        <strain evidence="2">UoL-WK</strain>
    </source>
</reference>
<keyword evidence="3" id="KW-1185">Reference proteome</keyword>
<protein>
    <submittedName>
        <fullName evidence="2">Uncharacterized protein</fullName>
    </submittedName>
</protein>
<dbReference type="Proteomes" id="UP000285301">
    <property type="component" value="Unassembled WGS sequence"/>
</dbReference>
<comment type="caution">
    <text evidence="2">The sequence shown here is derived from an EMBL/GenBank/DDBJ whole genome shotgun (WGS) entry which is preliminary data.</text>
</comment>
<accession>A0A3S3Q1B2</accession>
<dbReference type="EMBL" id="NCKU01001468">
    <property type="protein sequence ID" value="RWS12035.1"/>
    <property type="molecule type" value="Genomic_DNA"/>
</dbReference>
<evidence type="ECO:0000313" key="3">
    <source>
        <dbReference type="Proteomes" id="UP000285301"/>
    </source>
</evidence>
<organism evidence="2 3">
    <name type="scientific">Dinothrombium tinctorium</name>
    <dbReference type="NCBI Taxonomy" id="1965070"/>
    <lineage>
        <taxon>Eukaryota</taxon>
        <taxon>Metazoa</taxon>
        <taxon>Ecdysozoa</taxon>
        <taxon>Arthropoda</taxon>
        <taxon>Chelicerata</taxon>
        <taxon>Arachnida</taxon>
        <taxon>Acari</taxon>
        <taxon>Acariformes</taxon>
        <taxon>Trombidiformes</taxon>
        <taxon>Prostigmata</taxon>
        <taxon>Anystina</taxon>
        <taxon>Parasitengona</taxon>
        <taxon>Trombidioidea</taxon>
        <taxon>Trombidiidae</taxon>
        <taxon>Dinothrombium</taxon>
    </lineage>
</organism>
<sequence>MQTVAKPCLLYSKHYDSITRRAQSLQLYFKSLLSANKTKRVQIVPNIFHSRSLLLRMRTTRRSLDRFRRSVVRQRARL</sequence>
<proteinExistence type="predicted"/>
<dbReference type="AlphaFoldDB" id="A0A3S3Q1B2"/>